<dbReference type="GO" id="GO:0046872">
    <property type="term" value="F:metal ion binding"/>
    <property type="evidence" value="ECO:0007669"/>
    <property type="project" value="UniProtKB-KW"/>
</dbReference>
<dbReference type="Gene3D" id="3.40.30.10">
    <property type="entry name" value="Glutaredoxin"/>
    <property type="match status" value="1"/>
</dbReference>
<feature type="compositionally biased region" description="Basic and acidic residues" evidence="5">
    <location>
        <begin position="246"/>
        <end position="283"/>
    </location>
</feature>
<dbReference type="PROSITE" id="PS51352">
    <property type="entry name" value="THIOREDOXIN_2"/>
    <property type="match status" value="1"/>
</dbReference>
<organism evidence="8 9">
    <name type="scientific">Gimesia panareensis</name>
    <dbReference type="NCBI Taxonomy" id="2527978"/>
    <lineage>
        <taxon>Bacteria</taxon>
        <taxon>Pseudomonadati</taxon>
        <taxon>Planctomycetota</taxon>
        <taxon>Planctomycetia</taxon>
        <taxon>Planctomycetales</taxon>
        <taxon>Planctomycetaceae</taxon>
        <taxon>Gimesia</taxon>
    </lineage>
</organism>
<feature type="binding site" evidence="3">
    <location>
        <position position="121"/>
    </location>
    <ligand>
        <name>Cu cation</name>
        <dbReference type="ChEBI" id="CHEBI:23378"/>
    </ligand>
</feature>
<accession>A0A518FPG1</accession>
<feature type="binding site" evidence="3">
    <location>
        <position position="117"/>
    </location>
    <ligand>
        <name>Cu cation</name>
        <dbReference type="ChEBI" id="CHEBI:23378"/>
    </ligand>
</feature>
<feature type="region of interest" description="Disordered" evidence="5">
    <location>
        <begin position="53"/>
        <end position="74"/>
    </location>
</feature>
<proteinExistence type="inferred from homology"/>
<feature type="disulfide bond" description="Redox-active" evidence="4">
    <location>
        <begin position="117"/>
        <end position="121"/>
    </location>
</feature>
<dbReference type="GO" id="GO:0022904">
    <property type="term" value="P:respiratory electron transport chain"/>
    <property type="evidence" value="ECO:0007669"/>
    <property type="project" value="InterPro"/>
</dbReference>
<dbReference type="PANTHER" id="PTHR37692:SF1">
    <property type="entry name" value="DUF420 DOMAIN-CONTAINING PROTEIN"/>
    <property type="match status" value="1"/>
</dbReference>
<protein>
    <recommendedName>
        <fullName evidence="7">Thioredoxin domain-containing protein</fullName>
    </recommendedName>
</protein>
<feature type="transmembrane region" description="Helical" evidence="6">
    <location>
        <begin position="349"/>
        <end position="369"/>
    </location>
</feature>
<dbReference type="SUPFAM" id="SSF52833">
    <property type="entry name" value="Thioredoxin-like"/>
    <property type="match status" value="1"/>
</dbReference>
<feature type="transmembrane region" description="Helical" evidence="6">
    <location>
        <begin position="12"/>
        <end position="32"/>
    </location>
</feature>
<name>A0A518FPG1_9PLAN</name>
<feature type="transmembrane region" description="Helical" evidence="6">
    <location>
        <begin position="466"/>
        <end position="484"/>
    </location>
</feature>
<feature type="binding site" evidence="3">
    <location>
        <position position="209"/>
    </location>
    <ligand>
        <name>Cu cation</name>
        <dbReference type="ChEBI" id="CHEBI:23378"/>
    </ligand>
</feature>
<evidence type="ECO:0000256" key="1">
    <source>
        <dbReference type="ARBA" id="ARBA00010996"/>
    </source>
</evidence>
<keyword evidence="6" id="KW-1133">Transmembrane helix</keyword>
<dbReference type="AlphaFoldDB" id="A0A518FPG1"/>
<feature type="region of interest" description="Disordered" evidence="5">
    <location>
        <begin position="246"/>
        <end position="291"/>
    </location>
</feature>
<sequence length="488" mass="54547">MTQTEPKPPRRIPLILTISLWILVAVSAFATWQLKKQSDLALERSKAEHAARIEAEQKASAAEQKKTEETEEVSIKGPVWPKEGIEDFSLTERSGKTITKKDLLGKPWVACFVFTRCAGPCPRVSGQFYQLQKDLKDLDFRLVTITVDPKHDTPEVLSQYAELMGADPKKWLFLTGDQKDIFHLIEKSFLMPVQENVGPARKPGFEVIHTTNVMLVDPKGRVLGKFNAVDDAQMAELRREVRKLVKGEAKDDKQADTKDKATSKPKAKTDQKSDASAKDEQKPTAKPPAKAGMISLSTLLLPLLLMQSETESKPAAEAEPVEVATETEETVIEEEEPAQAPAWVLQLPALNAGLNGLATVLLMVGYGFIRKGEQEKHKKTMLTAFGVSILFLVFYLIYHFALQSYTGDASRKFQGEGLIRPVYYFILITHVVLAAAVPVLAIITIRRGLKQQWEKHRRIAKITFPIWLYVSITGVVIYFMLYHLPGAA</sequence>
<reference evidence="8 9" key="1">
    <citation type="submission" date="2019-02" db="EMBL/GenBank/DDBJ databases">
        <title>Deep-cultivation of Planctomycetes and their phenomic and genomic characterization uncovers novel biology.</title>
        <authorList>
            <person name="Wiegand S."/>
            <person name="Jogler M."/>
            <person name="Boedeker C."/>
            <person name="Pinto D."/>
            <person name="Vollmers J."/>
            <person name="Rivas-Marin E."/>
            <person name="Kohn T."/>
            <person name="Peeters S.H."/>
            <person name="Heuer A."/>
            <person name="Rast P."/>
            <person name="Oberbeckmann S."/>
            <person name="Bunk B."/>
            <person name="Jeske O."/>
            <person name="Meyerdierks A."/>
            <person name="Storesund J.E."/>
            <person name="Kallscheuer N."/>
            <person name="Luecker S."/>
            <person name="Lage O.M."/>
            <person name="Pohl T."/>
            <person name="Merkel B.J."/>
            <person name="Hornburger P."/>
            <person name="Mueller R.-W."/>
            <person name="Bruemmer F."/>
            <person name="Labrenz M."/>
            <person name="Spormann A.M."/>
            <person name="Op den Camp H."/>
            <person name="Overmann J."/>
            <person name="Amann R."/>
            <person name="Jetten M.S.M."/>
            <person name="Mascher T."/>
            <person name="Medema M.H."/>
            <person name="Devos D.P."/>
            <person name="Kaster A.-K."/>
            <person name="Ovreas L."/>
            <person name="Rohde M."/>
            <person name="Galperin M.Y."/>
            <person name="Jogler C."/>
        </authorList>
    </citation>
    <scope>NUCLEOTIDE SEQUENCE [LARGE SCALE GENOMIC DNA]</scope>
    <source>
        <strain evidence="8 9">Pan153</strain>
    </source>
</reference>
<dbReference type="Pfam" id="PF02630">
    <property type="entry name" value="SCO1-SenC"/>
    <property type="match status" value="1"/>
</dbReference>
<dbReference type="EMBL" id="CP036317">
    <property type="protein sequence ID" value="QDV18241.1"/>
    <property type="molecule type" value="Genomic_DNA"/>
</dbReference>
<dbReference type="GO" id="GO:0016020">
    <property type="term" value="C:membrane"/>
    <property type="evidence" value="ECO:0007669"/>
    <property type="project" value="InterPro"/>
</dbReference>
<dbReference type="InterPro" id="IPR013766">
    <property type="entry name" value="Thioredoxin_domain"/>
</dbReference>
<keyword evidence="4" id="KW-1015">Disulfide bond</keyword>
<dbReference type="CDD" id="cd02968">
    <property type="entry name" value="SCO"/>
    <property type="match status" value="1"/>
</dbReference>
<feature type="transmembrane region" description="Helical" evidence="6">
    <location>
        <begin position="381"/>
        <end position="402"/>
    </location>
</feature>
<dbReference type="Pfam" id="PF04238">
    <property type="entry name" value="DUF420"/>
    <property type="match status" value="1"/>
</dbReference>
<dbReference type="PANTHER" id="PTHR37692">
    <property type="entry name" value="HYPOTHETICAL MEMBRANE SPANNING PROTEIN"/>
    <property type="match status" value="1"/>
</dbReference>
<dbReference type="GO" id="GO:0004129">
    <property type="term" value="F:cytochrome-c oxidase activity"/>
    <property type="evidence" value="ECO:0007669"/>
    <property type="project" value="InterPro"/>
</dbReference>
<comment type="similarity">
    <text evidence="1">Belongs to the SCO1/2 family.</text>
</comment>
<dbReference type="InterPro" id="IPR007352">
    <property type="entry name" value="DUF420"/>
</dbReference>
<keyword evidence="3" id="KW-0479">Metal-binding</keyword>
<dbReference type="RefSeq" id="WP_145456475.1">
    <property type="nucleotide sequence ID" value="NZ_CP036317.1"/>
</dbReference>
<evidence type="ECO:0000256" key="6">
    <source>
        <dbReference type="SAM" id="Phobius"/>
    </source>
</evidence>
<evidence type="ECO:0000256" key="2">
    <source>
        <dbReference type="ARBA" id="ARBA00023008"/>
    </source>
</evidence>
<evidence type="ECO:0000259" key="7">
    <source>
        <dbReference type="PROSITE" id="PS51352"/>
    </source>
</evidence>
<keyword evidence="2 3" id="KW-0186">Copper</keyword>
<evidence type="ECO:0000256" key="5">
    <source>
        <dbReference type="SAM" id="MobiDB-lite"/>
    </source>
</evidence>
<feature type="transmembrane region" description="Helical" evidence="6">
    <location>
        <begin position="422"/>
        <end position="445"/>
    </location>
</feature>
<feature type="domain" description="Thioredoxin" evidence="7">
    <location>
        <begin position="79"/>
        <end position="246"/>
    </location>
</feature>
<dbReference type="InterPro" id="IPR036249">
    <property type="entry name" value="Thioredoxin-like_sf"/>
</dbReference>
<dbReference type="InterPro" id="IPR013833">
    <property type="entry name" value="Cyt_c_oxidase_su3_a-hlx"/>
</dbReference>
<evidence type="ECO:0000256" key="4">
    <source>
        <dbReference type="PIRSR" id="PIRSR603782-2"/>
    </source>
</evidence>
<evidence type="ECO:0000313" key="9">
    <source>
        <dbReference type="Proteomes" id="UP000320839"/>
    </source>
</evidence>
<keyword evidence="6" id="KW-0472">Membrane</keyword>
<dbReference type="OrthoDB" id="9811998at2"/>
<dbReference type="Gene3D" id="1.20.120.80">
    <property type="entry name" value="Cytochrome c oxidase, subunit III, four-helix bundle"/>
    <property type="match status" value="1"/>
</dbReference>
<dbReference type="InterPro" id="IPR003782">
    <property type="entry name" value="SCO1/SenC"/>
</dbReference>
<evidence type="ECO:0000256" key="3">
    <source>
        <dbReference type="PIRSR" id="PIRSR603782-1"/>
    </source>
</evidence>
<evidence type="ECO:0000313" key="8">
    <source>
        <dbReference type="EMBL" id="QDV18241.1"/>
    </source>
</evidence>
<dbReference type="Proteomes" id="UP000320839">
    <property type="component" value="Chromosome"/>
</dbReference>
<feature type="compositionally biased region" description="Basic and acidic residues" evidence="5">
    <location>
        <begin position="53"/>
        <end position="68"/>
    </location>
</feature>
<gene>
    <name evidence="8" type="ORF">Pan153_28980</name>
</gene>
<keyword evidence="6" id="KW-0812">Transmembrane</keyword>